<accession>A0AAE0CGA6</accession>
<proteinExistence type="predicted"/>
<evidence type="ECO:0000313" key="3">
    <source>
        <dbReference type="Proteomes" id="UP001190700"/>
    </source>
</evidence>
<keyword evidence="3" id="KW-1185">Reference proteome</keyword>
<dbReference type="EMBL" id="LGRX02023493">
    <property type="protein sequence ID" value="KAK3254518.1"/>
    <property type="molecule type" value="Genomic_DNA"/>
</dbReference>
<dbReference type="Proteomes" id="UP001190700">
    <property type="component" value="Unassembled WGS sequence"/>
</dbReference>
<sequence>MAAKIETKNWKSGSEAPLNEFQDVESKTDNAANESVQAQLVAAAVQQLSERMSTVSMKVEEMELRGKAEASAQDGGQTTGATWDALTGDQLLKKLAELEYVEHFSDRQDVALSHEHLTLELRRKKGRQQVRTKRRLVLPLPAAQGLPELSKRALANGTDLGAEIFQKRVCKKLLIRGHSQRASVQAVLIHWLACLHHKSQATTGRLVCITSPKPPLAGLSASRVPSHHWDALVMLCCAGIPPMS</sequence>
<gene>
    <name evidence="2" type="ORF">CYMTET_36269</name>
</gene>
<organism evidence="2 3">
    <name type="scientific">Cymbomonas tetramitiformis</name>
    <dbReference type="NCBI Taxonomy" id="36881"/>
    <lineage>
        <taxon>Eukaryota</taxon>
        <taxon>Viridiplantae</taxon>
        <taxon>Chlorophyta</taxon>
        <taxon>Pyramimonadophyceae</taxon>
        <taxon>Pyramimonadales</taxon>
        <taxon>Pyramimonadaceae</taxon>
        <taxon>Cymbomonas</taxon>
    </lineage>
</organism>
<evidence type="ECO:0000256" key="1">
    <source>
        <dbReference type="SAM" id="MobiDB-lite"/>
    </source>
</evidence>
<evidence type="ECO:0000313" key="2">
    <source>
        <dbReference type="EMBL" id="KAK3254518.1"/>
    </source>
</evidence>
<reference evidence="2 3" key="1">
    <citation type="journal article" date="2015" name="Genome Biol. Evol.">
        <title>Comparative Genomics of a Bacterivorous Green Alga Reveals Evolutionary Causalities and Consequences of Phago-Mixotrophic Mode of Nutrition.</title>
        <authorList>
            <person name="Burns J.A."/>
            <person name="Paasch A."/>
            <person name="Narechania A."/>
            <person name="Kim E."/>
        </authorList>
    </citation>
    <scope>NUCLEOTIDE SEQUENCE [LARGE SCALE GENOMIC DNA]</scope>
    <source>
        <strain evidence="2 3">PLY_AMNH</strain>
    </source>
</reference>
<feature type="region of interest" description="Disordered" evidence="1">
    <location>
        <begin position="1"/>
        <end position="20"/>
    </location>
</feature>
<dbReference type="AlphaFoldDB" id="A0AAE0CGA6"/>
<name>A0AAE0CGA6_9CHLO</name>
<protein>
    <submittedName>
        <fullName evidence="2">Uncharacterized protein</fullName>
    </submittedName>
</protein>
<comment type="caution">
    <text evidence="2">The sequence shown here is derived from an EMBL/GenBank/DDBJ whole genome shotgun (WGS) entry which is preliminary data.</text>
</comment>